<dbReference type="Pfam" id="PF01073">
    <property type="entry name" value="3Beta_HSD"/>
    <property type="match status" value="1"/>
</dbReference>
<dbReference type="AlphaFoldDB" id="A0A835I0A9"/>
<dbReference type="InterPro" id="IPR036291">
    <property type="entry name" value="NAD(P)-bd_dom_sf"/>
</dbReference>
<dbReference type="OrthoDB" id="1890947at2759"/>
<sequence length="360" mass="40688">MGIVRTMESKKREVEEFRRVLVKCGSAYPSKKVDKEVKDPRRKEMKEEEEEDEEKLVCVTSGLSYLGLAVVNCLLYRGYSVRIAVDNEEDIERLREMEIFKETRGSCDRVLAVMVKVTDIESLIEAFAGCRGVFHTSAFVDPAGLAGYTKYMADLEVKASENVVLACARTESVQKCVFTSSLLACVWRDYALHNVPPIVDHNCWSEESICREKKLWFALGKTMAERAAWRMAEGNEVKLATICPGLLTGPEFYPRNPTSSIAYLKGAEEMYAEGLLATTDVSRVAEAHVCIYEALRNTVCGRYICFDRVIQTEEEAVELARKTGLPQQRYSGNTSSDSSVKLKLCNWKLLRLMSRQSRCQ</sequence>
<dbReference type="InterPro" id="IPR002225">
    <property type="entry name" value="3Beta_OHSteriod_DH/Estase"/>
</dbReference>
<keyword evidence="1 2" id="KW-0560">Oxidoreductase</keyword>
<dbReference type="InterPro" id="IPR050425">
    <property type="entry name" value="NAD(P)_dehydrat-like"/>
</dbReference>
<dbReference type="FunFam" id="3.40.50.720:FF:000388">
    <property type="entry name" value="Cinnamoyl-CoA reductase-like SNL6"/>
    <property type="match status" value="1"/>
</dbReference>
<proteinExistence type="inferred from homology"/>
<dbReference type="Gene3D" id="3.40.50.720">
    <property type="entry name" value="NAD(P)-binding Rossmann-like Domain"/>
    <property type="match status" value="1"/>
</dbReference>
<protein>
    <recommendedName>
        <fullName evidence="3">3-beta hydroxysteroid dehydrogenase/isomerase domain-containing protein</fullName>
    </recommendedName>
</protein>
<gene>
    <name evidence="4" type="ORF">IFM89_037886</name>
</gene>
<dbReference type="GO" id="GO:0016616">
    <property type="term" value="F:oxidoreductase activity, acting on the CH-OH group of donors, NAD or NADP as acceptor"/>
    <property type="evidence" value="ECO:0007669"/>
    <property type="project" value="InterPro"/>
</dbReference>
<organism evidence="4 5">
    <name type="scientific">Coptis chinensis</name>
    <dbReference type="NCBI Taxonomy" id="261450"/>
    <lineage>
        <taxon>Eukaryota</taxon>
        <taxon>Viridiplantae</taxon>
        <taxon>Streptophyta</taxon>
        <taxon>Embryophyta</taxon>
        <taxon>Tracheophyta</taxon>
        <taxon>Spermatophyta</taxon>
        <taxon>Magnoliopsida</taxon>
        <taxon>Ranunculales</taxon>
        <taxon>Ranunculaceae</taxon>
        <taxon>Coptidoideae</taxon>
        <taxon>Coptis</taxon>
    </lineage>
</organism>
<reference evidence="4 5" key="1">
    <citation type="submission" date="2020-10" db="EMBL/GenBank/DDBJ databases">
        <title>The Coptis chinensis genome and diversification of protoberbering-type alkaloids.</title>
        <authorList>
            <person name="Wang B."/>
            <person name="Shu S."/>
            <person name="Song C."/>
            <person name="Liu Y."/>
        </authorList>
    </citation>
    <scope>NUCLEOTIDE SEQUENCE [LARGE SCALE GENOMIC DNA]</scope>
    <source>
        <strain evidence="4">HL-2020</strain>
        <tissue evidence="4">Leaf</tissue>
    </source>
</reference>
<dbReference type="EMBL" id="JADFTS010000005">
    <property type="protein sequence ID" value="KAF9607653.1"/>
    <property type="molecule type" value="Genomic_DNA"/>
</dbReference>
<dbReference type="SUPFAM" id="SSF51735">
    <property type="entry name" value="NAD(P)-binding Rossmann-fold domains"/>
    <property type="match status" value="1"/>
</dbReference>
<evidence type="ECO:0000313" key="5">
    <source>
        <dbReference type="Proteomes" id="UP000631114"/>
    </source>
</evidence>
<dbReference type="PANTHER" id="PTHR10366">
    <property type="entry name" value="NAD DEPENDENT EPIMERASE/DEHYDRATASE"/>
    <property type="match status" value="1"/>
</dbReference>
<evidence type="ECO:0000256" key="1">
    <source>
        <dbReference type="ARBA" id="ARBA00023002"/>
    </source>
</evidence>
<name>A0A835I0A9_9MAGN</name>
<feature type="domain" description="3-beta hydroxysteroid dehydrogenase/isomerase" evidence="3">
    <location>
        <begin position="59"/>
        <end position="184"/>
    </location>
</feature>
<keyword evidence="5" id="KW-1185">Reference proteome</keyword>
<dbReference type="GO" id="GO:0006694">
    <property type="term" value="P:steroid biosynthetic process"/>
    <property type="evidence" value="ECO:0007669"/>
    <property type="project" value="InterPro"/>
</dbReference>
<accession>A0A835I0A9</accession>
<comment type="caution">
    <text evidence="4">The sequence shown here is derived from an EMBL/GenBank/DDBJ whole genome shotgun (WGS) entry which is preliminary data.</text>
</comment>
<evidence type="ECO:0000256" key="2">
    <source>
        <dbReference type="RuleBase" id="RU004475"/>
    </source>
</evidence>
<dbReference type="Proteomes" id="UP000631114">
    <property type="component" value="Unassembled WGS sequence"/>
</dbReference>
<evidence type="ECO:0000313" key="4">
    <source>
        <dbReference type="EMBL" id="KAF9607653.1"/>
    </source>
</evidence>
<evidence type="ECO:0000259" key="3">
    <source>
        <dbReference type="Pfam" id="PF01073"/>
    </source>
</evidence>
<dbReference type="PANTHER" id="PTHR10366:SF483">
    <property type="entry name" value="CINNAMOYL COA REDUCTASE-LIKE PROTEIN"/>
    <property type="match status" value="1"/>
</dbReference>
<comment type="similarity">
    <text evidence="2">Belongs to the 3-beta-HSD family.</text>
</comment>